<keyword evidence="2" id="KW-1185">Reference proteome</keyword>
<reference evidence="1 2" key="1">
    <citation type="submission" date="2017-06" db="EMBL/GenBank/DDBJ databases">
        <authorList>
            <person name="Kim H.J."/>
            <person name="Triplett B.A."/>
        </authorList>
    </citation>
    <scope>NUCLEOTIDE SEQUENCE [LARGE SCALE GENOMIC DNA]</scope>
    <source>
        <strain evidence="1 2">DS15</strain>
    </source>
</reference>
<evidence type="ECO:0000313" key="2">
    <source>
        <dbReference type="Proteomes" id="UP000198339"/>
    </source>
</evidence>
<evidence type="ECO:0000313" key="1">
    <source>
        <dbReference type="EMBL" id="SNS75127.1"/>
    </source>
</evidence>
<dbReference type="Pfam" id="PF01904">
    <property type="entry name" value="DUF72"/>
    <property type="match status" value="1"/>
</dbReference>
<dbReference type="PANTHER" id="PTHR30348">
    <property type="entry name" value="UNCHARACTERIZED PROTEIN YECE"/>
    <property type="match status" value="1"/>
</dbReference>
<dbReference type="InterPro" id="IPR002763">
    <property type="entry name" value="DUF72"/>
</dbReference>
<dbReference type="RefSeq" id="WP_089215490.1">
    <property type="nucleotide sequence ID" value="NZ_FZPA01000004.1"/>
</dbReference>
<protein>
    <submittedName>
        <fullName evidence="1">Uncharacterized conserved protein YecE, DUF72 family</fullName>
    </submittedName>
</protein>
<sequence>MSIHIGIGGWTFEPWRGTFYPPKHPQKRELEYAGQHLTGIEINGTYYGSQKPESFANWAAAVPDGFQFSVKASRFCTNRKQLADGAASIEKFLTQGLTRLGDRLGPILWQFMATKKFERDDFAAFLDLLPETQDGLPLRHALEVRHESFRDPAFVELARERNMAIVFADSDEFPCIDEQTADFTYARLQRSQDDVETGYAGEALDHWAERARGWAAGGRDVYLFFIAGAKVRNPAAAQALIAKLEREP</sequence>
<dbReference type="Gene3D" id="3.20.20.410">
    <property type="entry name" value="Protein of unknown function UPF0759"/>
    <property type="match status" value="1"/>
</dbReference>
<gene>
    <name evidence="1" type="ORF">SAMN06295955_104199</name>
</gene>
<dbReference type="PANTHER" id="PTHR30348:SF4">
    <property type="entry name" value="DUF72 DOMAIN-CONTAINING PROTEIN"/>
    <property type="match status" value="1"/>
</dbReference>
<organism evidence="1 2">
    <name type="scientific">Sphingopyxis indica</name>
    <dbReference type="NCBI Taxonomy" id="436663"/>
    <lineage>
        <taxon>Bacteria</taxon>
        <taxon>Pseudomonadati</taxon>
        <taxon>Pseudomonadota</taxon>
        <taxon>Alphaproteobacteria</taxon>
        <taxon>Sphingomonadales</taxon>
        <taxon>Sphingomonadaceae</taxon>
        <taxon>Sphingopyxis</taxon>
    </lineage>
</organism>
<dbReference type="InterPro" id="IPR036520">
    <property type="entry name" value="UPF0759_sf"/>
</dbReference>
<name>A0A239H168_9SPHN</name>
<dbReference type="AlphaFoldDB" id="A0A239H168"/>
<dbReference type="EMBL" id="FZPA01000004">
    <property type="protein sequence ID" value="SNS75127.1"/>
    <property type="molecule type" value="Genomic_DNA"/>
</dbReference>
<proteinExistence type="predicted"/>
<dbReference type="OrthoDB" id="9780310at2"/>
<dbReference type="Proteomes" id="UP000198339">
    <property type="component" value="Unassembled WGS sequence"/>
</dbReference>
<dbReference type="SUPFAM" id="SSF117396">
    <property type="entry name" value="TM1631-like"/>
    <property type="match status" value="1"/>
</dbReference>
<accession>A0A239H168</accession>